<dbReference type="EMBL" id="CABPRJ010001899">
    <property type="protein sequence ID" value="VVC39972.1"/>
    <property type="molecule type" value="Genomic_DNA"/>
</dbReference>
<gene>
    <name evidence="1" type="ORF">CINCED_3A000612</name>
</gene>
<name>A0A5E4N8M2_9HEMI</name>
<evidence type="ECO:0008006" key="3">
    <source>
        <dbReference type="Google" id="ProtNLM"/>
    </source>
</evidence>
<evidence type="ECO:0000313" key="1">
    <source>
        <dbReference type="EMBL" id="VVC39972.1"/>
    </source>
</evidence>
<dbReference type="SUPFAM" id="SSF51971">
    <property type="entry name" value="Nucleotide-binding domain"/>
    <property type="match status" value="1"/>
</dbReference>
<dbReference type="Proteomes" id="UP000325440">
    <property type="component" value="Unassembled WGS sequence"/>
</dbReference>
<dbReference type="Gene3D" id="3.50.50.60">
    <property type="entry name" value="FAD/NAD(P)-binding domain"/>
    <property type="match status" value="1"/>
</dbReference>
<evidence type="ECO:0000313" key="2">
    <source>
        <dbReference type="Proteomes" id="UP000325440"/>
    </source>
</evidence>
<dbReference type="AlphaFoldDB" id="A0A5E4N8M2"/>
<organism evidence="1 2">
    <name type="scientific">Cinara cedri</name>
    <dbReference type="NCBI Taxonomy" id="506608"/>
    <lineage>
        <taxon>Eukaryota</taxon>
        <taxon>Metazoa</taxon>
        <taxon>Ecdysozoa</taxon>
        <taxon>Arthropoda</taxon>
        <taxon>Hexapoda</taxon>
        <taxon>Insecta</taxon>
        <taxon>Pterygota</taxon>
        <taxon>Neoptera</taxon>
        <taxon>Paraneoptera</taxon>
        <taxon>Hemiptera</taxon>
        <taxon>Sternorrhyncha</taxon>
        <taxon>Aphidomorpha</taxon>
        <taxon>Aphidoidea</taxon>
        <taxon>Aphididae</taxon>
        <taxon>Lachninae</taxon>
        <taxon>Cinara</taxon>
    </lineage>
</organism>
<reference evidence="1 2" key="1">
    <citation type="submission" date="2019-08" db="EMBL/GenBank/DDBJ databases">
        <authorList>
            <person name="Alioto T."/>
            <person name="Alioto T."/>
            <person name="Gomez Garrido J."/>
        </authorList>
    </citation>
    <scope>NUCLEOTIDE SEQUENCE [LARGE SCALE GENOMIC DNA]</scope>
</reference>
<dbReference type="Pfam" id="PF13450">
    <property type="entry name" value="NAD_binding_8"/>
    <property type="match status" value="1"/>
</dbReference>
<dbReference type="InterPro" id="IPR036188">
    <property type="entry name" value="FAD/NAD-bd_sf"/>
</dbReference>
<proteinExistence type="predicted"/>
<keyword evidence="2" id="KW-1185">Reference proteome</keyword>
<accession>A0A5E4N8M2</accession>
<protein>
    <recommendedName>
        <fullName evidence="3">FAD/NAD(P)-binding domain</fullName>
    </recommendedName>
</protein>
<sequence length="54" mass="5803">MTTKVIIIGAGVGGTAARLSKKGFQVEVYEKNAYNGAYLSITTDIDSIKVHRCI</sequence>